<dbReference type="EMBL" id="BDDD01001972">
    <property type="protein sequence ID" value="GAV79395.1"/>
    <property type="molecule type" value="Genomic_DNA"/>
</dbReference>
<dbReference type="STRING" id="3775.A0A1Q3CGP9"/>
<dbReference type="GO" id="GO:0016036">
    <property type="term" value="P:cellular response to phosphate starvation"/>
    <property type="evidence" value="ECO:0007669"/>
    <property type="project" value="TreeGrafter"/>
</dbReference>
<dbReference type="PROSITE" id="PS51380">
    <property type="entry name" value="EXS"/>
    <property type="match status" value="1"/>
</dbReference>
<dbReference type="FunCoup" id="A0A1Q3CGP9">
    <property type="interactions" value="1876"/>
</dbReference>
<evidence type="ECO:0000259" key="12">
    <source>
        <dbReference type="PROSITE" id="PS51382"/>
    </source>
</evidence>
<dbReference type="OrthoDB" id="9970435at2759"/>
<dbReference type="GO" id="GO:0006817">
    <property type="term" value="P:phosphate ion transport"/>
    <property type="evidence" value="ECO:0007669"/>
    <property type="project" value="UniProtKB-KW"/>
</dbReference>
<feature type="transmembrane region" description="Helical" evidence="10">
    <location>
        <begin position="411"/>
        <end position="436"/>
    </location>
</feature>
<keyword evidence="14" id="KW-1185">Reference proteome</keyword>
<proteinExistence type="inferred from homology"/>
<keyword evidence="7 10" id="KW-1133">Transmembrane helix</keyword>
<dbReference type="InterPro" id="IPR004342">
    <property type="entry name" value="EXS_C"/>
</dbReference>
<comment type="similarity">
    <text evidence="2">Belongs to the SYG1 (TC 2.A.94) family.</text>
</comment>
<accession>A0A1Q3CGP9</accession>
<evidence type="ECO:0000256" key="4">
    <source>
        <dbReference type="ARBA" id="ARBA00022475"/>
    </source>
</evidence>
<feature type="transmembrane region" description="Helical" evidence="10">
    <location>
        <begin position="626"/>
        <end position="643"/>
    </location>
</feature>
<dbReference type="Proteomes" id="UP000187406">
    <property type="component" value="Unassembled WGS sequence"/>
</dbReference>
<keyword evidence="6 10" id="KW-0812">Transmembrane</keyword>
<dbReference type="InParanoid" id="A0A1Q3CGP9"/>
<feature type="domain" description="EXS" evidence="11">
    <location>
        <begin position="624"/>
        <end position="818"/>
    </location>
</feature>
<feature type="transmembrane region" description="Helical" evidence="10">
    <location>
        <begin position="540"/>
        <end position="559"/>
    </location>
</feature>
<dbReference type="InterPro" id="IPR034092">
    <property type="entry name" value="PHO1_SPX"/>
</dbReference>
<protein>
    <submittedName>
        <fullName evidence="13">SPX domain-containing protein/EXS domain-containing protein</fullName>
    </submittedName>
</protein>
<dbReference type="CDD" id="cd14476">
    <property type="entry name" value="SPX_PHO1_like"/>
    <property type="match status" value="1"/>
</dbReference>
<keyword evidence="8 10" id="KW-0472">Membrane</keyword>
<evidence type="ECO:0000256" key="8">
    <source>
        <dbReference type="ARBA" id="ARBA00023136"/>
    </source>
</evidence>
<dbReference type="Pfam" id="PF03124">
    <property type="entry name" value="EXS"/>
    <property type="match status" value="1"/>
</dbReference>
<dbReference type="GO" id="GO:0005802">
    <property type="term" value="C:trans-Golgi network"/>
    <property type="evidence" value="ECO:0007669"/>
    <property type="project" value="TreeGrafter"/>
</dbReference>
<evidence type="ECO:0000313" key="13">
    <source>
        <dbReference type="EMBL" id="GAV79395.1"/>
    </source>
</evidence>
<dbReference type="PANTHER" id="PTHR10783:SF104">
    <property type="entry name" value="PHOSPHATE TRANSPORTER PHO1 HOMOLOG 10"/>
    <property type="match status" value="1"/>
</dbReference>
<dbReference type="PANTHER" id="PTHR10783">
    <property type="entry name" value="XENOTROPIC AND POLYTROPIC RETROVIRUS RECEPTOR 1-RELATED"/>
    <property type="match status" value="1"/>
</dbReference>
<evidence type="ECO:0000256" key="1">
    <source>
        <dbReference type="ARBA" id="ARBA00004651"/>
    </source>
</evidence>
<gene>
    <name evidence="13" type="ORF">CFOL_v3_22860</name>
</gene>
<keyword evidence="3" id="KW-0813">Transport</keyword>
<dbReference type="Pfam" id="PF03105">
    <property type="entry name" value="SPX"/>
    <property type="match status" value="1"/>
</dbReference>
<name>A0A1Q3CGP9_CEPFO</name>
<evidence type="ECO:0000256" key="2">
    <source>
        <dbReference type="ARBA" id="ARBA00009665"/>
    </source>
</evidence>
<keyword evidence="4" id="KW-1003">Cell membrane</keyword>
<dbReference type="InterPro" id="IPR004331">
    <property type="entry name" value="SPX_dom"/>
</dbReference>
<feature type="transmembrane region" description="Helical" evidence="10">
    <location>
        <begin position="735"/>
        <end position="755"/>
    </location>
</feature>
<feature type="transmembrane region" description="Helical" evidence="10">
    <location>
        <begin position="664"/>
        <end position="680"/>
    </location>
</feature>
<evidence type="ECO:0000256" key="3">
    <source>
        <dbReference type="ARBA" id="ARBA00022448"/>
    </source>
</evidence>
<comment type="subcellular location">
    <subcellularLocation>
        <location evidence="1">Cell membrane</location>
        <topology evidence="1">Multi-pass membrane protein</topology>
    </subcellularLocation>
</comment>
<dbReference type="AlphaFoldDB" id="A0A1Q3CGP9"/>
<evidence type="ECO:0000259" key="11">
    <source>
        <dbReference type="PROSITE" id="PS51380"/>
    </source>
</evidence>
<evidence type="ECO:0000256" key="10">
    <source>
        <dbReference type="SAM" id="Phobius"/>
    </source>
</evidence>
<feature type="transmembrane region" description="Helical" evidence="10">
    <location>
        <begin position="499"/>
        <end position="520"/>
    </location>
</feature>
<comment type="caution">
    <text evidence="13">The sequence shown here is derived from an EMBL/GenBank/DDBJ whole genome shotgun (WGS) entry which is preliminary data.</text>
</comment>
<comment type="function">
    <text evidence="9">May transport inorganic phosphate (Pi).</text>
</comment>
<reference evidence="14" key="1">
    <citation type="submission" date="2016-04" db="EMBL/GenBank/DDBJ databases">
        <title>Cephalotus genome sequencing.</title>
        <authorList>
            <person name="Fukushima K."/>
            <person name="Hasebe M."/>
            <person name="Fang X."/>
        </authorList>
    </citation>
    <scope>NUCLEOTIDE SEQUENCE [LARGE SCALE GENOMIC DNA]</scope>
    <source>
        <strain evidence="14">cv. St1</strain>
    </source>
</reference>
<sequence length="819" mass="94317">MKFGKEYKKQMVSEWTEAYMNYNGLKRILGEIARYKQSKQAHTHLKALQQKLALQQTFSGLDRKANDPSSEGDIEDQVIDVNVLRQDGSGQHYKTKFLRQSEEGGQIEVTFFKKLDEELNKVNNFYKDKVEEVMQEAALLNKQMDAFIALKIKVQNPDANNSSLRKCPSANMATTDHLCCPSSASTSGLNQIDAGVGVDTSNRSQLKESLDNGQGDAGEKMCMRHLERLWKCNLRQKECTGGPEISPVNSAATDCGEELNITEDKEDPLEILEHVKINNTLESPISTLKGVFKDSKDKELSFNKNELKRVEEKLRLVFTEFYQKLRLLKHYSFMNITAFSKIMKKYEKITSRAASRSYIQIVDNSYLGSSDEVNCLLERVEITFIKHFSNSNRREGMKSLRPKVKREKHSVTFFSALISSGFFSGCSIALLVAVVLRMEATKQMNEKQGALYMVNIFLLYSLFAYTVLHMLMYAANIYFWRRCRVNYPFIFGFKQGTELGYREVFLLSSGLSVLVLAIFLANLHLDMGSRTQNYKTVTELFPLALVSVVLIIIFCPFDIIYRSSRFFFIQSIFHCICAPLYKVTLPDFFLADHLTSQIQAIRSIELYICYYGLGEYSQRQNKCHSYGVYNVFYFIVAVIPYWLRFLQCLRRFCEDKDAIHAYNGLKYSLTIVAVVIRTAFELKKGVTWMVLALVSSVVATVMNTFWDIFVDWGLLRRHSKNSYLRDKLLVSHKSVYFVAMVLNVILRLAWLQLVLDFNLNSLHQMAITIVSSCLEIIRRGIWSFFRLENEHLNNVGKYRACKAVPYPFNYYDANSDKDD</sequence>
<evidence type="ECO:0000256" key="9">
    <source>
        <dbReference type="ARBA" id="ARBA00043939"/>
    </source>
</evidence>
<evidence type="ECO:0000256" key="5">
    <source>
        <dbReference type="ARBA" id="ARBA00022592"/>
    </source>
</evidence>
<dbReference type="PROSITE" id="PS51382">
    <property type="entry name" value="SPX"/>
    <property type="match status" value="1"/>
</dbReference>
<organism evidence="13 14">
    <name type="scientific">Cephalotus follicularis</name>
    <name type="common">Albany pitcher plant</name>
    <dbReference type="NCBI Taxonomy" id="3775"/>
    <lineage>
        <taxon>Eukaryota</taxon>
        <taxon>Viridiplantae</taxon>
        <taxon>Streptophyta</taxon>
        <taxon>Embryophyta</taxon>
        <taxon>Tracheophyta</taxon>
        <taxon>Spermatophyta</taxon>
        <taxon>Magnoliopsida</taxon>
        <taxon>eudicotyledons</taxon>
        <taxon>Gunneridae</taxon>
        <taxon>Pentapetalae</taxon>
        <taxon>rosids</taxon>
        <taxon>fabids</taxon>
        <taxon>Oxalidales</taxon>
        <taxon>Cephalotaceae</taxon>
        <taxon>Cephalotus</taxon>
    </lineage>
</organism>
<keyword evidence="5" id="KW-0592">Phosphate transport</keyword>
<feature type="transmembrane region" description="Helical" evidence="10">
    <location>
        <begin position="456"/>
        <end position="479"/>
    </location>
</feature>
<evidence type="ECO:0000256" key="6">
    <source>
        <dbReference type="ARBA" id="ARBA00022692"/>
    </source>
</evidence>
<dbReference type="GO" id="GO:0000822">
    <property type="term" value="F:inositol hexakisphosphate binding"/>
    <property type="evidence" value="ECO:0007669"/>
    <property type="project" value="TreeGrafter"/>
</dbReference>
<feature type="domain" description="SPX" evidence="12">
    <location>
        <begin position="1"/>
        <end position="360"/>
    </location>
</feature>
<evidence type="ECO:0000256" key="7">
    <source>
        <dbReference type="ARBA" id="ARBA00022989"/>
    </source>
</evidence>
<dbReference type="GO" id="GO:0005886">
    <property type="term" value="C:plasma membrane"/>
    <property type="evidence" value="ECO:0007669"/>
    <property type="project" value="UniProtKB-SubCell"/>
</dbReference>
<feature type="transmembrane region" description="Helical" evidence="10">
    <location>
        <begin position="686"/>
        <end position="714"/>
    </location>
</feature>
<evidence type="ECO:0000313" key="14">
    <source>
        <dbReference type="Proteomes" id="UP000187406"/>
    </source>
</evidence>